<dbReference type="GO" id="GO:0003968">
    <property type="term" value="F:RNA-directed RNA polymerase activity"/>
    <property type="evidence" value="ECO:0007669"/>
    <property type="project" value="UniProtKB-KW"/>
</dbReference>
<dbReference type="EC" id="2.7.7.48" evidence="8"/>
<evidence type="ECO:0000256" key="7">
    <source>
        <dbReference type="ARBA" id="ARBA00048744"/>
    </source>
</evidence>
<evidence type="ECO:0000256" key="4">
    <source>
        <dbReference type="ARBA" id="ARBA00022695"/>
    </source>
</evidence>
<accession>A0A9Q0GSC4</accession>
<dbReference type="Pfam" id="PF24577">
    <property type="entry name" value="RDR6_2nd"/>
    <property type="match status" value="1"/>
</dbReference>
<keyword evidence="2 8" id="KW-0696">RNA-directed RNA polymerase</keyword>
<gene>
    <name evidence="15" type="ORF">NE237_028605</name>
</gene>
<dbReference type="EMBL" id="JAMYWD010000012">
    <property type="protein sequence ID" value="KAJ4951773.1"/>
    <property type="molecule type" value="Genomic_DNA"/>
</dbReference>
<feature type="domain" description="RNA-dependent RNA polymerase 6-like RNA-binding" evidence="11">
    <location>
        <begin position="2"/>
        <end position="73"/>
    </location>
</feature>
<proteinExistence type="inferred from homology"/>
<evidence type="ECO:0000259" key="12">
    <source>
        <dbReference type="Pfam" id="PF24577"/>
    </source>
</evidence>
<evidence type="ECO:0000259" key="14">
    <source>
        <dbReference type="Pfam" id="PF26253"/>
    </source>
</evidence>
<protein>
    <recommendedName>
        <fullName evidence="8">RNA-dependent RNA polymerase</fullName>
        <ecNumber evidence="8">2.7.7.48</ecNumber>
    </recommendedName>
</protein>
<dbReference type="Proteomes" id="UP001141806">
    <property type="component" value="Unassembled WGS sequence"/>
</dbReference>
<dbReference type="GO" id="GO:0031380">
    <property type="term" value="C:nuclear RNA-directed RNA polymerase complex"/>
    <property type="evidence" value="ECO:0007669"/>
    <property type="project" value="TreeGrafter"/>
</dbReference>
<evidence type="ECO:0000256" key="1">
    <source>
        <dbReference type="ARBA" id="ARBA00005762"/>
    </source>
</evidence>
<feature type="domain" description="RDRP helical" evidence="13">
    <location>
        <begin position="278"/>
        <end position="363"/>
    </location>
</feature>
<keyword evidence="9" id="KW-0175">Coiled coil</keyword>
<dbReference type="Pfam" id="PF26252">
    <property type="entry name" value="RdRP_helical"/>
    <property type="match status" value="1"/>
</dbReference>
<dbReference type="PANTHER" id="PTHR23079:SF18">
    <property type="entry name" value="RNA-DEPENDENT RNA POLYMERASE 6"/>
    <property type="match status" value="1"/>
</dbReference>
<dbReference type="InterPro" id="IPR058752">
    <property type="entry name" value="RDRP_C_head"/>
</dbReference>
<evidence type="ECO:0000256" key="9">
    <source>
        <dbReference type="SAM" id="Coils"/>
    </source>
</evidence>
<keyword evidence="6 8" id="KW-0943">RNA-mediated gene silencing</keyword>
<sequence>MVLRCRLKRSWTPPESYPNFDITDIEAAKKTDDYTKVEPHAFVHFASHGTAMAAYNATRHSELFLNCRPLKVNLGPESPFHINRRRRNIDPFKIPACVEIGSLISQNEILVGWKGPTSGVDFIVDPFDATCKIQFSKDTPFSFKGQRTIAVIKCDFKMEFLVRDINSFRQYSEISSKIILLQLTSPPHLYYRTADDDIYGTVSFDMLDDEDPWIRTTDFTPTKVIGRCSSYKISVPVRYGLRLEKAMNYLREQRVLEDRRQRVRSLDEPNFGMHVSNHFVCAQNKGAGISFEIMFLVNAVIHKGIINPQMLSDDFFELLRSQTRDVNVTALTHIYSYRHPVFDACNRLKAVQEWLKDNPKLLMSSCGSDDNAKVRRLIITPTKAYCLPPEVELSNRVLRKYKEKADRFCRVTFMDEGFQQLTSNVLSYYVAPIVRDVTLNSFPQKTTVFERIKTIMHKGFHLCGRKYSFLAYSANQLRDHSAWFFAEGEGVSVEDITKWMGKFKNKNIAKCAARMGQCFSSTYATADVPQKKVNMNLPDIERNGYVFSDGIGIITPELAMEVAEKLQLTLDPPSAYQIRYAGCKGVITCWPGQDDGILLSLRRSMNKFDSRHTVLEVISWTRFQPGFLNRQIITLLSALDVSDDMFSRMQDTMISNLNLMLENNDVAFDVLVSSCGEQGNTAAILLSAGFMPQTEPHLKGMLCCIRAAQMGDLLEKARIFVPKGRWLMGCLDELGILEEGQCFIQVSTPSPQNCFSKHGSKFSETKNVEVIKGIVAIAKNPCLHPGDIRFLEAVDVPDLHHLVDCLVFPQNGERPHSNEASGSDLDGDQYFVTWEETLIPPSKQSSPPMDYAPAEAQLLQRAVSRQDIIGFFMKTMVTTNLGLICNAHVVHADQSERGAWDEKCIHLAELAATAVDFPKTGKLVNMPHSLKPKIYPDFMGKDENMSYKSEKILGRLYRQIIDAPDEEKAENSELSPEGIPFDIDLEIPGSAGFIMDAWNLKCRYDGYLSVLLAQYQVNREEEVVTGHIWSIPKNYSNKKQRELKEKLSGTYNALRKEFRREFDNMAEDFQQLTDDEKNAIYEQKASAWYQVTYHPEWVKKTLELREPEGNWSTPVMLSFAWIPADYLARIKIKRRKDNIDADTRKPINALVRYIADRI</sequence>
<comment type="caution">
    <text evidence="15">The sequence shown here is derived from an EMBL/GenBank/DDBJ whole genome shotgun (WGS) entry which is preliminary data.</text>
</comment>
<comment type="function">
    <text evidence="8">Probably involved in the RNA silencing pathway and required for the generation of small interfering RNAs (siRNAs).</text>
</comment>
<dbReference type="InterPro" id="IPR058751">
    <property type="entry name" value="RDRP_helical"/>
</dbReference>
<dbReference type="AlphaFoldDB" id="A0A9Q0GSC4"/>
<organism evidence="15 16">
    <name type="scientific">Protea cynaroides</name>
    <dbReference type="NCBI Taxonomy" id="273540"/>
    <lineage>
        <taxon>Eukaryota</taxon>
        <taxon>Viridiplantae</taxon>
        <taxon>Streptophyta</taxon>
        <taxon>Embryophyta</taxon>
        <taxon>Tracheophyta</taxon>
        <taxon>Spermatophyta</taxon>
        <taxon>Magnoliopsida</taxon>
        <taxon>Proteales</taxon>
        <taxon>Proteaceae</taxon>
        <taxon>Protea</taxon>
    </lineage>
</organism>
<dbReference type="GO" id="GO:0030422">
    <property type="term" value="P:siRNA processing"/>
    <property type="evidence" value="ECO:0007669"/>
    <property type="project" value="TreeGrafter"/>
</dbReference>
<evidence type="ECO:0000313" key="15">
    <source>
        <dbReference type="EMBL" id="KAJ4951773.1"/>
    </source>
</evidence>
<comment type="catalytic activity">
    <reaction evidence="7 8">
        <text>RNA(n) + a ribonucleoside 5'-triphosphate = RNA(n+1) + diphosphate</text>
        <dbReference type="Rhea" id="RHEA:21248"/>
        <dbReference type="Rhea" id="RHEA-COMP:14527"/>
        <dbReference type="Rhea" id="RHEA-COMP:17342"/>
        <dbReference type="ChEBI" id="CHEBI:33019"/>
        <dbReference type="ChEBI" id="CHEBI:61557"/>
        <dbReference type="ChEBI" id="CHEBI:140395"/>
        <dbReference type="EC" id="2.7.7.48"/>
    </reaction>
</comment>
<feature type="domain" description="RNA-dependent RNA polymerase 6-like second" evidence="12">
    <location>
        <begin position="96"/>
        <end position="255"/>
    </location>
</feature>
<dbReference type="InterPro" id="IPR057297">
    <property type="entry name" value="RDR6-like_2nd"/>
</dbReference>
<evidence type="ECO:0000256" key="2">
    <source>
        <dbReference type="ARBA" id="ARBA00022484"/>
    </source>
</evidence>
<evidence type="ECO:0000259" key="10">
    <source>
        <dbReference type="Pfam" id="PF05183"/>
    </source>
</evidence>
<feature type="coiled-coil region" evidence="9">
    <location>
        <begin position="1037"/>
        <end position="1075"/>
    </location>
</feature>
<keyword evidence="4 8" id="KW-0548">Nucleotidyltransferase</keyword>
<name>A0A9Q0GSC4_9MAGN</name>
<dbReference type="PANTHER" id="PTHR23079">
    <property type="entry name" value="RNA-DEPENDENT RNA POLYMERASE"/>
    <property type="match status" value="1"/>
</dbReference>
<dbReference type="GO" id="GO:0003723">
    <property type="term" value="F:RNA binding"/>
    <property type="evidence" value="ECO:0007669"/>
    <property type="project" value="UniProtKB-KW"/>
</dbReference>
<comment type="similarity">
    <text evidence="1 8">Belongs to the RdRP family.</text>
</comment>
<reference evidence="15" key="1">
    <citation type="journal article" date="2023" name="Plant J.">
        <title>The genome of the king protea, Protea cynaroides.</title>
        <authorList>
            <person name="Chang J."/>
            <person name="Duong T.A."/>
            <person name="Schoeman C."/>
            <person name="Ma X."/>
            <person name="Roodt D."/>
            <person name="Barker N."/>
            <person name="Li Z."/>
            <person name="Van de Peer Y."/>
            <person name="Mizrachi E."/>
        </authorList>
    </citation>
    <scope>NUCLEOTIDE SEQUENCE</scope>
    <source>
        <tissue evidence="15">Young leaves</tissue>
    </source>
</reference>
<dbReference type="InterPro" id="IPR057596">
    <property type="entry name" value="RDRP_core"/>
</dbReference>
<dbReference type="Pfam" id="PF26253">
    <property type="entry name" value="RdRP_head"/>
    <property type="match status" value="1"/>
</dbReference>
<keyword evidence="5 8" id="KW-0694">RNA-binding</keyword>
<dbReference type="OrthoDB" id="6513042at2759"/>
<keyword evidence="3 8" id="KW-0808">Transferase</keyword>
<evidence type="ECO:0000256" key="5">
    <source>
        <dbReference type="ARBA" id="ARBA00022884"/>
    </source>
</evidence>
<evidence type="ECO:0000259" key="11">
    <source>
        <dbReference type="Pfam" id="PF24572"/>
    </source>
</evidence>
<evidence type="ECO:0000256" key="3">
    <source>
        <dbReference type="ARBA" id="ARBA00022679"/>
    </source>
</evidence>
<evidence type="ECO:0000256" key="6">
    <source>
        <dbReference type="ARBA" id="ARBA00023158"/>
    </source>
</evidence>
<feature type="domain" description="RDRP C-terminal head" evidence="14">
    <location>
        <begin position="980"/>
        <end position="1137"/>
    </location>
</feature>
<evidence type="ECO:0000313" key="16">
    <source>
        <dbReference type="Proteomes" id="UP001141806"/>
    </source>
</evidence>
<feature type="domain" description="RDRP core" evidence="10">
    <location>
        <begin position="379"/>
        <end position="960"/>
    </location>
</feature>
<evidence type="ECO:0000256" key="8">
    <source>
        <dbReference type="RuleBase" id="RU363098"/>
    </source>
</evidence>
<dbReference type="InterPro" id="IPR057298">
    <property type="entry name" value="RDR6-like_RBD"/>
</dbReference>
<evidence type="ECO:0000259" key="13">
    <source>
        <dbReference type="Pfam" id="PF26252"/>
    </source>
</evidence>
<dbReference type="Pfam" id="PF05183">
    <property type="entry name" value="RdRP"/>
    <property type="match status" value="1"/>
</dbReference>
<keyword evidence="16" id="KW-1185">Reference proteome</keyword>
<dbReference type="Pfam" id="PF24572">
    <property type="entry name" value="RBD_RDR6"/>
    <property type="match status" value="1"/>
</dbReference>
<dbReference type="InterPro" id="IPR007855">
    <property type="entry name" value="RDRP"/>
</dbReference>